<dbReference type="PROSITE" id="PS50123">
    <property type="entry name" value="CHER"/>
    <property type="match status" value="1"/>
</dbReference>
<dbReference type="InterPro" id="IPR022642">
    <property type="entry name" value="CheR_C"/>
</dbReference>
<evidence type="ECO:0000256" key="3">
    <source>
        <dbReference type="ARBA" id="ARBA00022691"/>
    </source>
</evidence>
<sequence>MPTPDQLAHLRDLLAQHCGIRVETTKLDGLSADLAAAALSAGLSFDEFCRRLAAERVFGRSQAWDALIPLVTNNESHFFRQLPQLRVLQETLLPDLVARAGGRRIRVLSAPCATGEEAFTLAILAEEKLLLKAGDALKIIGADVDHAALEVAVQARYGHSALRAVSPDALARYFGEDSAGWRLRARIRDRVTFRQVNLLAPHKTWPDFGGFDAILCRDLLIYCDPPKQAQIISNLAAALNPGGFLLLGHSESVGEGESRLRIHTTRDTVYYERVAP</sequence>
<protein>
    <submittedName>
        <fullName evidence="5">Protein-glutamate O-methyltransferase CheR</fullName>
    </submittedName>
</protein>
<comment type="caution">
    <text evidence="5">The sequence shown here is derived from an EMBL/GenBank/DDBJ whole genome shotgun (WGS) entry which is preliminary data.</text>
</comment>
<dbReference type="PANTHER" id="PTHR24422">
    <property type="entry name" value="CHEMOTAXIS PROTEIN METHYLTRANSFERASE"/>
    <property type="match status" value="1"/>
</dbReference>
<organism evidence="5 6">
    <name type="scientific">Candidatus Tanganyikabacteria bacterium</name>
    <dbReference type="NCBI Taxonomy" id="2961651"/>
    <lineage>
        <taxon>Bacteria</taxon>
        <taxon>Bacillati</taxon>
        <taxon>Candidatus Sericytochromatia</taxon>
        <taxon>Candidatus Tanganyikabacteria</taxon>
    </lineage>
</organism>
<dbReference type="InterPro" id="IPR000780">
    <property type="entry name" value="CheR_MeTrfase"/>
</dbReference>
<dbReference type="EMBL" id="VGJX01000919">
    <property type="protein sequence ID" value="MBM3276222.1"/>
    <property type="molecule type" value="Genomic_DNA"/>
</dbReference>
<dbReference type="SUPFAM" id="SSF53335">
    <property type="entry name" value="S-adenosyl-L-methionine-dependent methyltransferases"/>
    <property type="match status" value="1"/>
</dbReference>
<keyword evidence="1" id="KW-0489">Methyltransferase</keyword>
<evidence type="ECO:0000256" key="1">
    <source>
        <dbReference type="ARBA" id="ARBA00022603"/>
    </source>
</evidence>
<dbReference type="PANTHER" id="PTHR24422:SF19">
    <property type="entry name" value="CHEMOTAXIS PROTEIN METHYLTRANSFERASE"/>
    <property type="match status" value="1"/>
</dbReference>
<dbReference type="GO" id="GO:0008757">
    <property type="term" value="F:S-adenosylmethionine-dependent methyltransferase activity"/>
    <property type="evidence" value="ECO:0007669"/>
    <property type="project" value="InterPro"/>
</dbReference>
<keyword evidence="2" id="KW-0808">Transferase</keyword>
<dbReference type="GO" id="GO:0032259">
    <property type="term" value="P:methylation"/>
    <property type="evidence" value="ECO:0007669"/>
    <property type="project" value="UniProtKB-KW"/>
</dbReference>
<evidence type="ECO:0000313" key="6">
    <source>
        <dbReference type="Proteomes" id="UP000703893"/>
    </source>
</evidence>
<evidence type="ECO:0000259" key="4">
    <source>
        <dbReference type="PROSITE" id="PS50123"/>
    </source>
</evidence>
<dbReference type="InterPro" id="IPR050903">
    <property type="entry name" value="Bact_Chemotaxis_MeTrfase"/>
</dbReference>
<gene>
    <name evidence="5" type="ORF">FJZ00_13795</name>
</gene>
<keyword evidence="3" id="KW-0949">S-adenosyl-L-methionine</keyword>
<evidence type="ECO:0000313" key="5">
    <source>
        <dbReference type="EMBL" id="MBM3276222.1"/>
    </source>
</evidence>
<dbReference type="SMART" id="SM00138">
    <property type="entry name" value="MeTrc"/>
    <property type="match status" value="1"/>
</dbReference>
<reference evidence="5 6" key="1">
    <citation type="submission" date="2019-03" db="EMBL/GenBank/DDBJ databases">
        <title>Lake Tanganyika Metagenome-Assembled Genomes (MAGs).</title>
        <authorList>
            <person name="Tran P."/>
        </authorList>
    </citation>
    <scope>NUCLEOTIDE SEQUENCE [LARGE SCALE GENOMIC DNA]</scope>
    <source>
        <strain evidence="5">K_DeepCast_65m_m2_236</strain>
    </source>
</reference>
<dbReference type="Gene3D" id="3.40.50.150">
    <property type="entry name" value="Vaccinia Virus protein VP39"/>
    <property type="match status" value="1"/>
</dbReference>
<proteinExistence type="predicted"/>
<name>A0A937X8G0_9BACT</name>
<evidence type="ECO:0000256" key="2">
    <source>
        <dbReference type="ARBA" id="ARBA00022679"/>
    </source>
</evidence>
<dbReference type="InterPro" id="IPR029063">
    <property type="entry name" value="SAM-dependent_MTases_sf"/>
</dbReference>
<feature type="domain" description="CheR-type methyltransferase" evidence="4">
    <location>
        <begin position="1"/>
        <end position="276"/>
    </location>
</feature>
<accession>A0A937X8G0</accession>
<dbReference type="CDD" id="cd02440">
    <property type="entry name" value="AdoMet_MTases"/>
    <property type="match status" value="1"/>
</dbReference>
<dbReference type="Pfam" id="PF01739">
    <property type="entry name" value="CheR"/>
    <property type="match status" value="1"/>
</dbReference>
<dbReference type="Proteomes" id="UP000703893">
    <property type="component" value="Unassembled WGS sequence"/>
</dbReference>
<dbReference type="PRINTS" id="PR00996">
    <property type="entry name" value="CHERMTFRASE"/>
</dbReference>
<dbReference type="AlphaFoldDB" id="A0A937X8G0"/>